<dbReference type="AlphaFoldDB" id="A0A0K6FSK3"/>
<dbReference type="InterPro" id="IPR013097">
    <property type="entry name" value="Dabb"/>
</dbReference>
<feature type="domain" description="Stress-response A/B barrel" evidence="1">
    <location>
        <begin position="2"/>
        <end position="98"/>
    </location>
</feature>
<evidence type="ECO:0000313" key="3">
    <source>
        <dbReference type="EMBL" id="CUA69235.1"/>
    </source>
</evidence>
<dbReference type="SUPFAM" id="SSF54909">
    <property type="entry name" value="Dimeric alpha+beta barrel"/>
    <property type="match status" value="1"/>
</dbReference>
<dbReference type="OrthoDB" id="3179873at2759"/>
<reference evidence="2" key="2">
    <citation type="submission" date="2021-01" db="EMBL/GenBank/DDBJ databases">
        <authorList>
            <person name="Kaushik A."/>
        </authorList>
    </citation>
    <scope>NUCLEOTIDE SEQUENCE</scope>
    <source>
        <strain evidence="2">AG2-2IIIB</strain>
    </source>
</reference>
<dbReference type="InterPro" id="IPR011008">
    <property type="entry name" value="Dimeric_a/b-barrel"/>
</dbReference>
<evidence type="ECO:0000259" key="1">
    <source>
        <dbReference type="PROSITE" id="PS51502"/>
    </source>
</evidence>
<protein>
    <recommendedName>
        <fullName evidence="1">Stress-response A/B barrel domain-containing protein</fullName>
    </recommendedName>
</protein>
<dbReference type="Proteomes" id="UP000044841">
    <property type="component" value="Unassembled WGS sequence"/>
</dbReference>
<keyword evidence="4" id="KW-1185">Reference proteome</keyword>
<name>A0A0K6FSK3_9AGAM</name>
<evidence type="ECO:0000313" key="2">
    <source>
        <dbReference type="EMBL" id="CAE6412451.1"/>
    </source>
</evidence>
<dbReference type="EMBL" id="CYGV01000713">
    <property type="protein sequence ID" value="CUA69235.1"/>
    <property type="molecule type" value="Genomic_DNA"/>
</dbReference>
<dbReference type="Gene3D" id="3.30.70.100">
    <property type="match status" value="1"/>
</dbReference>
<dbReference type="Pfam" id="PF07876">
    <property type="entry name" value="Dabb"/>
    <property type="match status" value="1"/>
</dbReference>
<dbReference type="EMBL" id="CAJMWT010001629">
    <property type="protein sequence ID" value="CAE6412451.1"/>
    <property type="molecule type" value="Genomic_DNA"/>
</dbReference>
<gene>
    <name evidence="2" type="ORF">RDB_LOCUS45675</name>
    <name evidence="3" type="ORF">RSOLAG22IIIB_08359</name>
</gene>
<dbReference type="SMART" id="SM00886">
    <property type="entry name" value="Dabb"/>
    <property type="match status" value="1"/>
</dbReference>
<accession>A0A0K6FSK3</accession>
<organism evidence="3 4">
    <name type="scientific">Rhizoctonia solani</name>
    <dbReference type="NCBI Taxonomy" id="456999"/>
    <lineage>
        <taxon>Eukaryota</taxon>
        <taxon>Fungi</taxon>
        <taxon>Dikarya</taxon>
        <taxon>Basidiomycota</taxon>
        <taxon>Agaricomycotina</taxon>
        <taxon>Agaricomycetes</taxon>
        <taxon>Cantharellales</taxon>
        <taxon>Ceratobasidiaceae</taxon>
        <taxon>Rhizoctonia</taxon>
    </lineage>
</organism>
<dbReference type="PROSITE" id="PS51502">
    <property type="entry name" value="S_R_A_B_BARREL"/>
    <property type="match status" value="1"/>
</dbReference>
<proteinExistence type="predicted"/>
<dbReference type="Proteomes" id="UP000663843">
    <property type="component" value="Unassembled WGS sequence"/>
</dbReference>
<reference evidence="3 4" key="1">
    <citation type="submission" date="2015-07" db="EMBL/GenBank/DDBJ databases">
        <authorList>
            <person name="Noorani M."/>
        </authorList>
    </citation>
    <scope>NUCLEOTIDE SEQUENCE [LARGE SCALE GENOMIC DNA]</scope>
    <source>
        <strain evidence="3">BBA 69670</strain>
    </source>
</reference>
<evidence type="ECO:0000313" key="4">
    <source>
        <dbReference type="Proteomes" id="UP000044841"/>
    </source>
</evidence>
<sequence>MIIHCVLFKINDGDEEYKKKIRAAIEAALRAVPTISKEAEFGPPISLGDSKEYDFALIARFPDRTALDAYAKDPKHEEAKEKVIYPNVKREETIVYDLEYGANSEA</sequence>